<name>A0A4U0X2S6_9PEZI</name>
<feature type="region of interest" description="Disordered" evidence="6">
    <location>
        <begin position="153"/>
        <end position="259"/>
    </location>
</feature>
<reference evidence="8 9" key="1">
    <citation type="submission" date="2017-03" db="EMBL/GenBank/DDBJ databases">
        <title>Genomes of endolithic fungi from Antarctica.</title>
        <authorList>
            <person name="Coleine C."/>
            <person name="Masonjones S."/>
            <person name="Stajich J.E."/>
        </authorList>
    </citation>
    <scope>NUCLEOTIDE SEQUENCE [LARGE SCALE GENOMIC DNA]</scope>
    <source>
        <strain evidence="8 9">CCFEE 5184</strain>
    </source>
</reference>
<feature type="compositionally biased region" description="Acidic residues" evidence="6">
    <location>
        <begin position="17"/>
        <end position="26"/>
    </location>
</feature>
<dbReference type="InterPro" id="IPR036128">
    <property type="entry name" value="Plus3-like_sf"/>
</dbReference>
<dbReference type="PANTHER" id="PTHR13115:SF8">
    <property type="entry name" value="RNA POLYMERASE-ASSOCIATED PROTEIN RTF1 HOMOLOG"/>
    <property type="match status" value="1"/>
</dbReference>
<proteinExistence type="predicted"/>
<evidence type="ECO:0000256" key="2">
    <source>
        <dbReference type="ARBA" id="ARBA00023015"/>
    </source>
</evidence>
<evidence type="ECO:0000256" key="4">
    <source>
        <dbReference type="ARBA" id="ARBA00023242"/>
    </source>
</evidence>
<dbReference type="EMBL" id="NAJQ01000495">
    <property type="protein sequence ID" value="TKA68615.1"/>
    <property type="molecule type" value="Genomic_DNA"/>
</dbReference>
<keyword evidence="3" id="KW-0804">Transcription</keyword>
<evidence type="ECO:0000256" key="5">
    <source>
        <dbReference type="SAM" id="Coils"/>
    </source>
</evidence>
<dbReference type="Proteomes" id="UP000309340">
    <property type="component" value="Unassembled WGS sequence"/>
</dbReference>
<dbReference type="SMART" id="SM00719">
    <property type="entry name" value="Plus3"/>
    <property type="match status" value="1"/>
</dbReference>
<evidence type="ECO:0000256" key="1">
    <source>
        <dbReference type="ARBA" id="ARBA00004123"/>
    </source>
</evidence>
<evidence type="ECO:0000313" key="8">
    <source>
        <dbReference type="EMBL" id="TKA68615.1"/>
    </source>
</evidence>
<keyword evidence="4" id="KW-0539">Nucleus</keyword>
<dbReference type="InterPro" id="IPR004343">
    <property type="entry name" value="Plus-3_dom"/>
</dbReference>
<gene>
    <name evidence="8" type="ORF">B0A55_09209</name>
</gene>
<evidence type="ECO:0000256" key="3">
    <source>
        <dbReference type="ARBA" id="ARBA00023163"/>
    </source>
</evidence>
<comment type="subcellular location">
    <subcellularLocation>
        <location evidence="1">Nucleus</location>
    </subcellularLocation>
</comment>
<dbReference type="PROSITE" id="PS51360">
    <property type="entry name" value="PLUS3"/>
    <property type="match status" value="1"/>
</dbReference>
<protein>
    <recommendedName>
        <fullName evidence="7">Plus3 domain-containing protein</fullName>
    </recommendedName>
</protein>
<dbReference type="GO" id="GO:0003677">
    <property type="term" value="F:DNA binding"/>
    <property type="evidence" value="ECO:0007669"/>
    <property type="project" value="InterPro"/>
</dbReference>
<accession>A0A4U0X2S6</accession>
<dbReference type="Pfam" id="PF03126">
    <property type="entry name" value="Plus-3"/>
    <property type="match status" value="1"/>
</dbReference>
<feature type="domain" description="Plus3" evidence="7">
    <location>
        <begin position="260"/>
        <end position="397"/>
    </location>
</feature>
<feature type="region of interest" description="Disordered" evidence="6">
    <location>
        <begin position="1"/>
        <end position="133"/>
    </location>
</feature>
<dbReference type="STRING" id="329884.A0A4U0X2S6"/>
<dbReference type="GO" id="GO:1990269">
    <property type="term" value="F:RNA polymerase II C-terminal domain phosphoserine binding"/>
    <property type="evidence" value="ECO:0007669"/>
    <property type="project" value="TreeGrafter"/>
</dbReference>
<feature type="region of interest" description="Disordered" evidence="6">
    <location>
        <begin position="568"/>
        <end position="597"/>
    </location>
</feature>
<dbReference type="GO" id="GO:0016593">
    <property type="term" value="C:Cdc73/Paf1 complex"/>
    <property type="evidence" value="ECO:0007669"/>
    <property type="project" value="TreeGrafter"/>
</dbReference>
<keyword evidence="2" id="KW-0805">Transcription regulation</keyword>
<feature type="coiled-coil region" evidence="5">
    <location>
        <begin position="505"/>
        <end position="553"/>
    </location>
</feature>
<dbReference type="Gene3D" id="3.90.70.200">
    <property type="entry name" value="Plus-3 domain"/>
    <property type="match status" value="1"/>
</dbReference>
<dbReference type="PANTHER" id="PTHR13115">
    <property type="entry name" value="RNA POLYMERASE-ASSOCIATED PROTEIN RTF1 HOMOLOG"/>
    <property type="match status" value="1"/>
</dbReference>
<dbReference type="OrthoDB" id="166375at2759"/>
<dbReference type="FunFam" id="3.90.70.200:FF:000005">
    <property type="entry name" value="Related to Pol II transcription elongation factor"/>
    <property type="match status" value="1"/>
</dbReference>
<feature type="compositionally biased region" description="Basic and acidic residues" evidence="6">
    <location>
        <begin position="250"/>
        <end position="259"/>
    </location>
</feature>
<evidence type="ECO:0000313" key="9">
    <source>
        <dbReference type="Proteomes" id="UP000309340"/>
    </source>
</evidence>
<sequence>MSDNELDAELLGMVGGESDDEGEEVDQTQAFDDRSASEEAKESVEKVEEAPRRTKGVAQKVKGRRKKARKQETEDEDDLGNGSPSNPDSLGSGVMEESDGEVDAPSSPAHEDAPLFPLEGKYSSAQDREDLLAKPEIEREEILAERANLQLKRQQDLQLKKALAAAQAANKNKRKAAAAELEDGGRRTRPKAEKTKTALDDYKRARELKGTERGRQEAGKSRKDERSPSPAGSDRDADAESEVEWAVEPSSDHRHRDEPPAEMRNFERCRVGRTAFAKVCFFPGFEDAIMGCFARVSIGLNRETGQNSYRMVQVKGFKEGRPYELESSNGKKFSTDVYAVVAHGAAEKPWPFSACSDGKLTDQEYDRYIATLKKENTRPPSRKYLTARVDAINGLLNMEWTDDKISKKLANQRAMDRKLDPANAAKLKREKIHKRKLAAEESGDADEVIRCDAELAALENNALTAVNGHGHGNGVKASPIKKAGGANVQQEALAKLNMKNRGKNVQDVRKALLEEKRKLQLAREQAAVEARARTEAEAKKAMAEQELQAKLLAVPAGKSEMAELFGDSDVSRAGTPVPGATGTNTPRRSRAGTPLNGVKKERSGLAAAAAVGAIKKRNMDDEVIGSLDMGIDLEI</sequence>
<dbReference type="AlphaFoldDB" id="A0A4U0X2S6"/>
<keyword evidence="5" id="KW-0175">Coiled coil</keyword>
<comment type="caution">
    <text evidence="8">The sequence shown here is derived from an EMBL/GenBank/DDBJ whole genome shotgun (WGS) entry which is preliminary data.</text>
</comment>
<evidence type="ECO:0000259" key="7">
    <source>
        <dbReference type="PROSITE" id="PS51360"/>
    </source>
</evidence>
<feature type="compositionally biased region" description="Low complexity" evidence="6">
    <location>
        <begin position="160"/>
        <end position="170"/>
    </location>
</feature>
<keyword evidence="9" id="KW-1185">Reference proteome</keyword>
<feature type="compositionally biased region" description="Basic and acidic residues" evidence="6">
    <location>
        <begin position="31"/>
        <end position="52"/>
    </location>
</feature>
<feature type="compositionally biased region" description="Basic and acidic residues" evidence="6">
    <location>
        <begin position="183"/>
        <end position="238"/>
    </location>
</feature>
<evidence type="ECO:0000256" key="6">
    <source>
        <dbReference type="SAM" id="MobiDB-lite"/>
    </source>
</evidence>
<organism evidence="8 9">
    <name type="scientific">Friedmanniomyces simplex</name>
    <dbReference type="NCBI Taxonomy" id="329884"/>
    <lineage>
        <taxon>Eukaryota</taxon>
        <taxon>Fungi</taxon>
        <taxon>Dikarya</taxon>
        <taxon>Ascomycota</taxon>
        <taxon>Pezizomycotina</taxon>
        <taxon>Dothideomycetes</taxon>
        <taxon>Dothideomycetidae</taxon>
        <taxon>Mycosphaerellales</taxon>
        <taxon>Teratosphaeriaceae</taxon>
        <taxon>Friedmanniomyces</taxon>
    </lineage>
</organism>
<dbReference type="SUPFAM" id="SSF159042">
    <property type="entry name" value="Plus3-like"/>
    <property type="match status" value="1"/>
</dbReference>